<gene>
    <name evidence="2" type="ORF">EBM89_08280</name>
</gene>
<feature type="transmembrane region" description="Helical" evidence="1">
    <location>
        <begin position="95"/>
        <end position="116"/>
    </location>
</feature>
<keyword evidence="3" id="KW-1185">Reference proteome</keyword>
<comment type="caution">
    <text evidence="2">The sequence shown here is derived from an EMBL/GenBank/DDBJ whole genome shotgun (WGS) entry which is preliminary data.</text>
</comment>
<reference evidence="2 3" key="1">
    <citation type="submission" date="2018-10" db="EMBL/GenBank/DDBJ databases">
        <title>Isolation, diversity and antifungal activity of actinobacteria from wheat.</title>
        <authorList>
            <person name="Han C."/>
        </authorList>
    </citation>
    <scope>NUCLEOTIDE SEQUENCE [LARGE SCALE GENOMIC DNA]</scope>
    <source>
        <strain evidence="2 3">NEAU-YY56</strain>
    </source>
</reference>
<protein>
    <submittedName>
        <fullName evidence="2">Uncharacterized protein</fullName>
    </submittedName>
</protein>
<feature type="transmembrane region" description="Helical" evidence="1">
    <location>
        <begin position="68"/>
        <end position="89"/>
    </location>
</feature>
<accession>A0A3M2JEW5</accession>
<evidence type="ECO:0000313" key="2">
    <source>
        <dbReference type="EMBL" id="RMI12557.1"/>
    </source>
</evidence>
<dbReference type="AlphaFoldDB" id="A0A3M2JEW5"/>
<evidence type="ECO:0000256" key="1">
    <source>
        <dbReference type="SAM" id="Phobius"/>
    </source>
</evidence>
<name>A0A3M2JEW5_9CELL</name>
<sequence>MTRGTRGAVVRTLALGRAPGRGTARTLAGAWLLPAAVVLSAQPDRYHRDGGAVTVTLQRVRPLTPRMVLVPFACALVLAVGLGVLTDLVPGASQVLLTVAVAAYAYAATVGVLWLLRGRQERTATERGGPIRAAGMSLPGRRPVWYLRRVVVRDGEARDAFPEVVALLDAVVPAGEDTQALARSAADQDAWTALGLVAPRGADLGLLVRVGRSADGGAGPAGTRRDEREHRAG</sequence>
<dbReference type="EMBL" id="RFFI01000035">
    <property type="protein sequence ID" value="RMI12557.1"/>
    <property type="molecule type" value="Genomic_DNA"/>
</dbReference>
<proteinExistence type="predicted"/>
<organism evidence="2 3">
    <name type="scientific">Cellulomonas triticagri</name>
    <dbReference type="NCBI Taxonomy" id="2483352"/>
    <lineage>
        <taxon>Bacteria</taxon>
        <taxon>Bacillati</taxon>
        <taxon>Actinomycetota</taxon>
        <taxon>Actinomycetes</taxon>
        <taxon>Micrococcales</taxon>
        <taxon>Cellulomonadaceae</taxon>
        <taxon>Cellulomonas</taxon>
    </lineage>
</organism>
<dbReference type="Proteomes" id="UP000269289">
    <property type="component" value="Unassembled WGS sequence"/>
</dbReference>
<keyword evidence="1" id="KW-0812">Transmembrane</keyword>
<keyword evidence="1" id="KW-0472">Membrane</keyword>
<keyword evidence="1" id="KW-1133">Transmembrane helix</keyword>
<evidence type="ECO:0000313" key="3">
    <source>
        <dbReference type="Proteomes" id="UP000269289"/>
    </source>
</evidence>